<dbReference type="SUPFAM" id="SSF46785">
    <property type="entry name" value="Winged helix' DNA-binding domain"/>
    <property type="match status" value="1"/>
</dbReference>
<dbReference type="Gene3D" id="1.10.10.10">
    <property type="entry name" value="Winged helix-like DNA-binding domain superfamily/Winged helix DNA-binding domain"/>
    <property type="match status" value="1"/>
</dbReference>
<evidence type="ECO:0000313" key="6">
    <source>
        <dbReference type="EMBL" id="MQW08133.1"/>
    </source>
</evidence>
<dbReference type="PANTHER" id="PTHR30537:SF26">
    <property type="entry name" value="GLYCINE CLEAVAGE SYSTEM TRANSCRIPTIONAL ACTIVATOR"/>
    <property type="match status" value="1"/>
</dbReference>
<dbReference type="GO" id="GO:0006351">
    <property type="term" value="P:DNA-templated transcription"/>
    <property type="evidence" value="ECO:0007669"/>
    <property type="project" value="TreeGrafter"/>
</dbReference>
<gene>
    <name evidence="6" type="ORF">GHK45_31680</name>
</gene>
<dbReference type="InterPro" id="IPR058163">
    <property type="entry name" value="LysR-type_TF_proteobact-type"/>
</dbReference>
<dbReference type="PROSITE" id="PS50931">
    <property type="entry name" value="HTH_LYSR"/>
    <property type="match status" value="1"/>
</dbReference>
<reference evidence="6" key="1">
    <citation type="journal article" date="2013" name="Genome Biol.">
        <title>Comparative genomics of the core and accessory genomes of 48 Sinorhizobium strains comprising five genospecies.</title>
        <authorList>
            <person name="Sugawara M."/>
            <person name="Epstein B."/>
            <person name="Badgley B.D."/>
            <person name="Unno T."/>
            <person name="Xu L."/>
            <person name="Reese J."/>
            <person name="Gyaneshwar P."/>
            <person name="Denny R."/>
            <person name="Mudge J."/>
            <person name="Bharti A.K."/>
            <person name="Farmer A.D."/>
            <person name="May G.D."/>
            <person name="Woodward J.E."/>
            <person name="Medigue C."/>
            <person name="Vallenet D."/>
            <person name="Lajus A."/>
            <person name="Rouy Z."/>
            <person name="Martinez-Vaz B."/>
            <person name="Tiffin P."/>
            <person name="Young N.D."/>
            <person name="Sadowsky M.J."/>
        </authorList>
    </citation>
    <scope>NUCLEOTIDE SEQUENCE</scope>
    <source>
        <strain evidence="6">M30</strain>
    </source>
</reference>
<dbReference type="GO" id="GO:0043565">
    <property type="term" value="F:sequence-specific DNA binding"/>
    <property type="evidence" value="ECO:0007669"/>
    <property type="project" value="TreeGrafter"/>
</dbReference>
<keyword evidence="2" id="KW-0805">Transcription regulation</keyword>
<dbReference type="AlphaFoldDB" id="A0A6A7ZZ33"/>
<name>A0A6A7ZZ33_RHIML</name>
<evidence type="ECO:0000256" key="4">
    <source>
        <dbReference type="ARBA" id="ARBA00023163"/>
    </source>
</evidence>
<dbReference type="InterPro" id="IPR005119">
    <property type="entry name" value="LysR_subst-bd"/>
</dbReference>
<evidence type="ECO:0000256" key="2">
    <source>
        <dbReference type="ARBA" id="ARBA00023015"/>
    </source>
</evidence>
<organism evidence="6">
    <name type="scientific">Rhizobium meliloti</name>
    <name type="common">Ensifer meliloti</name>
    <name type="synonym">Sinorhizobium meliloti</name>
    <dbReference type="NCBI Taxonomy" id="382"/>
    <lineage>
        <taxon>Bacteria</taxon>
        <taxon>Pseudomonadati</taxon>
        <taxon>Pseudomonadota</taxon>
        <taxon>Alphaproteobacteria</taxon>
        <taxon>Hyphomicrobiales</taxon>
        <taxon>Rhizobiaceae</taxon>
        <taxon>Sinorhizobium/Ensifer group</taxon>
        <taxon>Sinorhizobium</taxon>
    </lineage>
</organism>
<evidence type="ECO:0000256" key="3">
    <source>
        <dbReference type="ARBA" id="ARBA00023125"/>
    </source>
</evidence>
<dbReference type="PANTHER" id="PTHR30537">
    <property type="entry name" value="HTH-TYPE TRANSCRIPTIONAL REGULATOR"/>
    <property type="match status" value="1"/>
</dbReference>
<dbReference type="Pfam" id="PF03466">
    <property type="entry name" value="LysR_substrate"/>
    <property type="match status" value="1"/>
</dbReference>
<sequence>MHRPRLPPLSALRAFEAAARLASFKAAAEELLVTPTAISHQIKQLEAYMSLRVLDRTPRAVTLTPRGKALYEATAAGFGEIERVVTRLLAETAPTTVTLTSTIAFLSHWLVPRMDALRQTIPNIDLRLHASNKVEELRSGGIETAIRYGRGPFAGTASMQLCSDVMTPVCSPSLGLSQLGDLRRVTLIHIDGRSRPAPKPDWNRWCEQAGITDLDTSAGPRFPDSMLAVQAAIAGQGVVIASRVLVADALAAGLLEAPFTQSLAGDAYHFACALGLEQRTDIAALRMWFHNCFSAAEPDPAHRLP</sequence>
<dbReference type="GO" id="GO:0003700">
    <property type="term" value="F:DNA-binding transcription factor activity"/>
    <property type="evidence" value="ECO:0007669"/>
    <property type="project" value="InterPro"/>
</dbReference>
<comment type="caution">
    <text evidence="6">The sequence shown here is derived from an EMBL/GenBank/DDBJ whole genome shotgun (WGS) entry which is preliminary data.</text>
</comment>
<evidence type="ECO:0000259" key="5">
    <source>
        <dbReference type="PROSITE" id="PS50931"/>
    </source>
</evidence>
<dbReference type="InterPro" id="IPR036388">
    <property type="entry name" value="WH-like_DNA-bd_sf"/>
</dbReference>
<feature type="domain" description="HTH lysR-type" evidence="5">
    <location>
        <begin position="7"/>
        <end position="64"/>
    </location>
</feature>
<dbReference type="SUPFAM" id="SSF53850">
    <property type="entry name" value="Periplasmic binding protein-like II"/>
    <property type="match status" value="1"/>
</dbReference>
<dbReference type="RefSeq" id="WP_127541574.1">
    <property type="nucleotide sequence ID" value="NZ_JAMZCA010000001.1"/>
</dbReference>
<comment type="similarity">
    <text evidence="1">Belongs to the LysR transcriptional regulatory family.</text>
</comment>
<dbReference type="CDD" id="cd08432">
    <property type="entry name" value="PBP2_GcdR_TrpI_HvrB_AmpR_like"/>
    <property type="match status" value="1"/>
</dbReference>
<dbReference type="InterPro" id="IPR036390">
    <property type="entry name" value="WH_DNA-bd_sf"/>
</dbReference>
<protein>
    <submittedName>
        <fullName evidence="6">LysR family transcriptional regulator</fullName>
    </submittedName>
</protein>
<evidence type="ECO:0000256" key="1">
    <source>
        <dbReference type="ARBA" id="ARBA00009437"/>
    </source>
</evidence>
<dbReference type="Pfam" id="PF00126">
    <property type="entry name" value="HTH_1"/>
    <property type="match status" value="1"/>
</dbReference>
<proteinExistence type="inferred from homology"/>
<dbReference type="Gene3D" id="3.40.190.10">
    <property type="entry name" value="Periplasmic binding protein-like II"/>
    <property type="match status" value="2"/>
</dbReference>
<dbReference type="EMBL" id="WISP01000202">
    <property type="protein sequence ID" value="MQW08133.1"/>
    <property type="molecule type" value="Genomic_DNA"/>
</dbReference>
<keyword evidence="3" id="KW-0238">DNA-binding</keyword>
<keyword evidence="4" id="KW-0804">Transcription</keyword>
<dbReference type="InterPro" id="IPR000847">
    <property type="entry name" value="LysR_HTH_N"/>
</dbReference>
<accession>A0A6A7ZZ33</accession>